<dbReference type="GO" id="GO:0017000">
    <property type="term" value="P:antibiotic biosynthetic process"/>
    <property type="evidence" value="ECO:0007669"/>
    <property type="project" value="UniProtKB-KW"/>
</dbReference>
<protein>
    <submittedName>
        <fullName evidence="5">Similar to taurine catabolism dioxygenase TauD [Ajellomyces dermatitidis SLH14081] acc. no. XP_002623968</fullName>
    </submittedName>
</protein>
<evidence type="ECO:0000256" key="1">
    <source>
        <dbReference type="ARBA" id="ARBA00023002"/>
    </source>
</evidence>
<accession>U4LN96</accession>
<dbReference type="GO" id="GO:0051213">
    <property type="term" value="F:dioxygenase activity"/>
    <property type="evidence" value="ECO:0007669"/>
    <property type="project" value="UniProtKB-KW"/>
</dbReference>
<organism evidence="5 6">
    <name type="scientific">Pyronema omphalodes (strain CBS 100304)</name>
    <name type="common">Pyronema confluens</name>
    <dbReference type="NCBI Taxonomy" id="1076935"/>
    <lineage>
        <taxon>Eukaryota</taxon>
        <taxon>Fungi</taxon>
        <taxon>Dikarya</taxon>
        <taxon>Ascomycota</taxon>
        <taxon>Pezizomycotina</taxon>
        <taxon>Pezizomycetes</taxon>
        <taxon>Pezizales</taxon>
        <taxon>Pyronemataceae</taxon>
        <taxon>Pyronema</taxon>
    </lineage>
</organism>
<evidence type="ECO:0000313" key="6">
    <source>
        <dbReference type="Proteomes" id="UP000018144"/>
    </source>
</evidence>
<feature type="compositionally biased region" description="Basic and acidic residues" evidence="3">
    <location>
        <begin position="374"/>
        <end position="383"/>
    </location>
</feature>
<gene>
    <name evidence="5" type="ORF">PCON_01500</name>
</gene>
<name>U4LN96_PYROM</name>
<reference evidence="5 6" key="1">
    <citation type="journal article" date="2013" name="PLoS Genet.">
        <title>The genome and development-dependent transcriptomes of Pyronema confluens: a window into fungal evolution.</title>
        <authorList>
            <person name="Traeger S."/>
            <person name="Altegoer F."/>
            <person name="Freitag M."/>
            <person name="Gabaldon T."/>
            <person name="Kempken F."/>
            <person name="Kumar A."/>
            <person name="Marcet-Houben M."/>
            <person name="Poggeler S."/>
            <person name="Stajich J.E."/>
            <person name="Nowrousian M."/>
        </authorList>
    </citation>
    <scope>NUCLEOTIDE SEQUENCE [LARGE SCALE GENOMIC DNA]</scope>
    <source>
        <strain evidence="6">CBS 100304</strain>
        <tissue evidence="5">Vegetative mycelium</tissue>
    </source>
</reference>
<feature type="region of interest" description="Disordered" evidence="3">
    <location>
        <begin position="372"/>
        <end position="400"/>
    </location>
</feature>
<dbReference type="InterPro" id="IPR050411">
    <property type="entry name" value="AlphaKG_dependent_hydroxylases"/>
</dbReference>
<dbReference type="PANTHER" id="PTHR10696">
    <property type="entry name" value="GAMMA-BUTYROBETAINE HYDROXYLASE-RELATED"/>
    <property type="match status" value="1"/>
</dbReference>
<evidence type="ECO:0000313" key="5">
    <source>
        <dbReference type="EMBL" id="CCX33629.1"/>
    </source>
</evidence>
<dbReference type="InterPro" id="IPR042098">
    <property type="entry name" value="TauD-like_sf"/>
</dbReference>
<dbReference type="AlphaFoldDB" id="U4LN96"/>
<dbReference type="STRING" id="1076935.U4LN96"/>
<dbReference type="EMBL" id="HF936139">
    <property type="protein sequence ID" value="CCX33629.1"/>
    <property type="molecule type" value="Genomic_DNA"/>
</dbReference>
<feature type="compositionally biased region" description="Basic and acidic residues" evidence="3">
    <location>
        <begin position="391"/>
        <end position="400"/>
    </location>
</feature>
<evidence type="ECO:0000259" key="4">
    <source>
        <dbReference type="Pfam" id="PF02668"/>
    </source>
</evidence>
<proteinExistence type="predicted"/>
<feature type="domain" description="TauD/TfdA-like" evidence="4">
    <location>
        <begin position="101"/>
        <end position="361"/>
    </location>
</feature>
<dbReference type="eggNOG" id="ENOG502QWD7">
    <property type="taxonomic scope" value="Eukaryota"/>
</dbReference>
<dbReference type="OrthoDB" id="272271at2759"/>
<evidence type="ECO:0000256" key="2">
    <source>
        <dbReference type="ARBA" id="ARBA00023194"/>
    </source>
</evidence>
<dbReference type="InterPro" id="IPR003819">
    <property type="entry name" value="TauD/TfdA-like"/>
</dbReference>
<keyword evidence="5" id="KW-0223">Dioxygenase</keyword>
<keyword evidence="2" id="KW-0045">Antibiotic biosynthesis</keyword>
<dbReference type="PANTHER" id="PTHR10696:SF56">
    <property type="entry name" value="TAUD_TFDA-LIKE DOMAIN-CONTAINING PROTEIN"/>
    <property type="match status" value="1"/>
</dbReference>
<keyword evidence="6" id="KW-1185">Reference proteome</keyword>
<sequence>MAPGAIDSISSSETHNDKGISNLYSHTTPLAGFRTSGQHEPLFSELLPYSSFPASITGPSVWTRSDFVNPEDSEKWIYRWNPSELAEISTAIDAFIASNVPLATITKASFPLPTVGLFLSKVREDLVNGKGFILFKGWPVEEWGVDKAAVAYMGIGTYIGHFISQNRLGHVLGHVKDLGDDPTDIASVRIYRTSARQFFHCDDGDIVGLLCLAKAFEGGESDIVSSHHLYNILQQERPDVLETLAEPNWYFDRKGEVSKGQKEYICCAIYYFWDGKVVSKWDPYYVKSLGRFVEKGLVPALSEKQLEALKVLEETALREALHMVLEVGDIQFVNNNFMFHARTEYKDFPPPAPRRHLMRLWLSTPESEGGWKLPFKDSGEIKRGGVQVDDTPEKTPMDGE</sequence>
<dbReference type="Proteomes" id="UP000018144">
    <property type="component" value="Unassembled WGS sequence"/>
</dbReference>
<evidence type="ECO:0000256" key="3">
    <source>
        <dbReference type="SAM" id="MobiDB-lite"/>
    </source>
</evidence>
<dbReference type="Pfam" id="PF02668">
    <property type="entry name" value="TauD"/>
    <property type="match status" value="1"/>
</dbReference>
<keyword evidence="1" id="KW-0560">Oxidoreductase</keyword>
<dbReference type="OMA" id="GWKLPFW"/>
<dbReference type="Gene3D" id="3.60.130.10">
    <property type="entry name" value="Clavaminate synthase-like"/>
    <property type="match status" value="1"/>
</dbReference>
<dbReference type="SUPFAM" id="SSF51197">
    <property type="entry name" value="Clavaminate synthase-like"/>
    <property type="match status" value="1"/>
</dbReference>